<evidence type="ECO:0000313" key="2">
    <source>
        <dbReference type="Proteomes" id="UP000724874"/>
    </source>
</evidence>
<dbReference type="Proteomes" id="UP000724874">
    <property type="component" value="Unassembled WGS sequence"/>
</dbReference>
<dbReference type="AlphaFoldDB" id="A0A9P5NN49"/>
<dbReference type="OrthoDB" id="3043234at2759"/>
<reference evidence="1" key="1">
    <citation type="submission" date="2020-11" db="EMBL/GenBank/DDBJ databases">
        <authorList>
            <consortium name="DOE Joint Genome Institute"/>
            <person name="Ahrendt S."/>
            <person name="Riley R."/>
            <person name="Andreopoulos W."/>
            <person name="LaButti K."/>
            <person name="Pangilinan J."/>
            <person name="Ruiz-duenas F.J."/>
            <person name="Barrasa J.M."/>
            <person name="Sanchez-Garcia M."/>
            <person name="Camarero S."/>
            <person name="Miyauchi S."/>
            <person name="Serrano A."/>
            <person name="Linde D."/>
            <person name="Babiker R."/>
            <person name="Drula E."/>
            <person name="Ayuso-Fernandez I."/>
            <person name="Pacheco R."/>
            <person name="Padilla G."/>
            <person name="Ferreira P."/>
            <person name="Barriuso J."/>
            <person name="Kellner H."/>
            <person name="Castanera R."/>
            <person name="Alfaro M."/>
            <person name="Ramirez L."/>
            <person name="Pisabarro A.G."/>
            <person name="Kuo A."/>
            <person name="Tritt A."/>
            <person name="Lipzen A."/>
            <person name="He G."/>
            <person name="Yan M."/>
            <person name="Ng V."/>
            <person name="Cullen D."/>
            <person name="Martin F."/>
            <person name="Rosso M.-N."/>
            <person name="Henrissat B."/>
            <person name="Hibbett D."/>
            <person name="Martinez A.T."/>
            <person name="Grigoriev I.V."/>
        </authorList>
    </citation>
    <scope>NUCLEOTIDE SEQUENCE</scope>
    <source>
        <strain evidence="1">AH 44721</strain>
    </source>
</reference>
<keyword evidence="2" id="KW-1185">Reference proteome</keyword>
<protein>
    <submittedName>
        <fullName evidence="1">Uncharacterized protein</fullName>
    </submittedName>
</protein>
<comment type="caution">
    <text evidence="1">The sequence shown here is derived from an EMBL/GenBank/DDBJ whole genome shotgun (WGS) entry which is preliminary data.</text>
</comment>
<accession>A0A9P5NN49</accession>
<evidence type="ECO:0000313" key="1">
    <source>
        <dbReference type="EMBL" id="KAF8902747.1"/>
    </source>
</evidence>
<organism evidence="1 2">
    <name type="scientific">Gymnopilus junonius</name>
    <name type="common">Spectacular rustgill mushroom</name>
    <name type="synonym">Gymnopilus spectabilis subsp. junonius</name>
    <dbReference type="NCBI Taxonomy" id="109634"/>
    <lineage>
        <taxon>Eukaryota</taxon>
        <taxon>Fungi</taxon>
        <taxon>Dikarya</taxon>
        <taxon>Basidiomycota</taxon>
        <taxon>Agaricomycotina</taxon>
        <taxon>Agaricomycetes</taxon>
        <taxon>Agaricomycetidae</taxon>
        <taxon>Agaricales</taxon>
        <taxon>Agaricineae</taxon>
        <taxon>Hymenogastraceae</taxon>
        <taxon>Gymnopilus</taxon>
    </lineage>
</organism>
<dbReference type="EMBL" id="JADNYJ010000034">
    <property type="protein sequence ID" value="KAF8902747.1"/>
    <property type="molecule type" value="Genomic_DNA"/>
</dbReference>
<name>A0A9P5NN49_GYMJU</name>
<proteinExistence type="predicted"/>
<gene>
    <name evidence="1" type="ORF">CPB84DRAFT_1846117</name>
</gene>
<sequence>MSSKRSKAQKAHISQLAASIKIFIPVTNDANEGALSSWRVWLWYHPSSTAAGFSNKVCLEWNNTESFIEKHCNEADHKYVMRTVRAQGASGENSRFHQELLEAQCEHIHAYWQKQQEAEAKKQREKERLITLWNEIDVQALMQLILNSNQQQIIPEENIPLPEGATDFVEAEIEEQDELDIDEEEFY</sequence>